<evidence type="ECO:0000256" key="4">
    <source>
        <dbReference type="ARBA" id="ARBA00022692"/>
    </source>
</evidence>
<dbReference type="EMBL" id="WJBH02000187">
    <property type="protein sequence ID" value="KAI9550119.1"/>
    <property type="molecule type" value="Genomic_DNA"/>
</dbReference>
<keyword evidence="4 7" id="KW-0812">Transmembrane</keyword>
<reference evidence="8" key="1">
    <citation type="submission" date="2022-05" db="EMBL/GenBank/DDBJ databases">
        <title>A multi-omics perspective on studying reproductive biology in Daphnia sinensis.</title>
        <authorList>
            <person name="Jia J."/>
        </authorList>
    </citation>
    <scope>NUCLEOTIDE SEQUENCE</scope>
    <source>
        <strain evidence="8">WSL</strain>
    </source>
</reference>
<evidence type="ECO:0000256" key="3">
    <source>
        <dbReference type="ARBA" id="ARBA00022475"/>
    </source>
</evidence>
<keyword evidence="9" id="KW-1185">Reference proteome</keyword>
<organism evidence="8 9">
    <name type="scientific">Daphnia sinensis</name>
    <dbReference type="NCBI Taxonomy" id="1820382"/>
    <lineage>
        <taxon>Eukaryota</taxon>
        <taxon>Metazoa</taxon>
        <taxon>Ecdysozoa</taxon>
        <taxon>Arthropoda</taxon>
        <taxon>Crustacea</taxon>
        <taxon>Branchiopoda</taxon>
        <taxon>Diplostraca</taxon>
        <taxon>Cladocera</taxon>
        <taxon>Anomopoda</taxon>
        <taxon>Daphniidae</taxon>
        <taxon>Daphnia</taxon>
        <taxon>Daphnia similis group</taxon>
    </lineage>
</organism>
<keyword evidence="6 7" id="KW-0472">Membrane</keyword>
<feature type="transmembrane region" description="Helical" evidence="7">
    <location>
        <begin position="197"/>
        <end position="218"/>
    </location>
</feature>
<dbReference type="InterPro" id="IPR015422">
    <property type="entry name" value="PyrdxlP-dep_Trfase_small"/>
</dbReference>
<dbReference type="PANTHER" id="PTHR33508">
    <property type="entry name" value="UPF0056 MEMBRANE PROTEIN YHCE"/>
    <property type="match status" value="1"/>
</dbReference>
<evidence type="ECO:0000313" key="9">
    <source>
        <dbReference type="Proteomes" id="UP000820818"/>
    </source>
</evidence>
<dbReference type="Gene3D" id="3.90.1150.10">
    <property type="entry name" value="Aspartate Aminotransferase, domain 1"/>
    <property type="match status" value="1"/>
</dbReference>
<dbReference type="InterPro" id="IPR002771">
    <property type="entry name" value="Multi_antbiot-R_MarC"/>
</dbReference>
<dbReference type="PANTHER" id="PTHR33508:SF1">
    <property type="entry name" value="UPF0056 MEMBRANE PROTEIN YHCE"/>
    <property type="match status" value="1"/>
</dbReference>
<comment type="subcellular location">
    <subcellularLocation>
        <location evidence="1">Cell membrane</location>
        <topology evidence="1">Multi-pass membrane protein</topology>
    </subcellularLocation>
</comment>
<name>A0AAD5KEI1_9CRUS</name>
<feature type="transmembrane region" description="Helical" evidence="7">
    <location>
        <begin position="300"/>
        <end position="317"/>
    </location>
</feature>
<evidence type="ECO:0000256" key="7">
    <source>
        <dbReference type="SAM" id="Phobius"/>
    </source>
</evidence>
<accession>A0AAD5KEI1</accession>
<evidence type="ECO:0000256" key="6">
    <source>
        <dbReference type="ARBA" id="ARBA00023136"/>
    </source>
</evidence>
<evidence type="ECO:0000256" key="2">
    <source>
        <dbReference type="ARBA" id="ARBA00009784"/>
    </source>
</evidence>
<evidence type="ECO:0000313" key="8">
    <source>
        <dbReference type="EMBL" id="KAI9550119.1"/>
    </source>
</evidence>
<gene>
    <name evidence="8" type="ORF">GHT06_005013</name>
</gene>
<feature type="transmembrane region" description="Helical" evidence="7">
    <location>
        <begin position="266"/>
        <end position="288"/>
    </location>
</feature>
<protein>
    <submittedName>
        <fullName evidence="8">UPF0056 membrane protein YhcE-like</fullName>
    </submittedName>
</protein>
<proteinExistence type="inferred from homology"/>
<keyword evidence="5 7" id="KW-1133">Transmembrane helix</keyword>
<feature type="transmembrane region" description="Helical" evidence="7">
    <location>
        <begin position="238"/>
        <end position="259"/>
    </location>
</feature>
<dbReference type="Proteomes" id="UP000820818">
    <property type="component" value="Unassembled WGS sequence"/>
</dbReference>
<dbReference type="AlphaFoldDB" id="A0AAD5KEI1"/>
<dbReference type="SUPFAM" id="SSF53383">
    <property type="entry name" value="PLP-dependent transferases"/>
    <property type="match status" value="1"/>
</dbReference>
<keyword evidence="3" id="KW-1003">Cell membrane</keyword>
<dbReference type="Pfam" id="PF01914">
    <property type="entry name" value="MarC"/>
    <property type="match status" value="1"/>
</dbReference>
<comment type="caution">
    <text evidence="8">The sequence shown here is derived from an EMBL/GenBank/DDBJ whole genome shotgun (WGS) entry which is preliminary data.</text>
</comment>
<dbReference type="InterPro" id="IPR015424">
    <property type="entry name" value="PyrdxlP-dep_Trfase"/>
</dbReference>
<evidence type="ECO:0000256" key="5">
    <source>
        <dbReference type="ARBA" id="ARBA00022989"/>
    </source>
</evidence>
<evidence type="ECO:0000256" key="1">
    <source>
        <dbReference type="ARBA" id="ARBA00004651"/>
    </source>
</evidence>
<comment type="similarity">
    <text evidence="2">Belongs to the UPF0056 (MarC) family.</text>
</comment>
<dbReference type="GO" id="GO:0005886">
    <property type="term" value="C:plasma membrane"/>
    <property type="evidence" value="ECO:0007669"/>
    <property type="project" value="UniProtKB-SubCell"/>
</dbReference>
<sequence>MIAVDTTSSMAESERKGEKGRYNSLSFILENAAGYQTHYTPNVLGIYLLNRVLKDIPEIQQIDAALRKRMSRLENCIAQTQTLRMLVDNPATRSTTVMAIAGSEDLIAQIKKDAEKLGMQLGGGYGPLKTTSFRIANFPAITDDEFEALIDDRYPRLYPDCHQPAKESWPYQIRASDYCCGGFDGLIFIGWRVDIEAFWIGVADFAIAGALIIFALGAEMILGIELFKPDPEATSSASIVPIAFPLIAGAGTLTTILTLKAEFDQVNIAIGILLNLVFVYAVLKSTTWLERKLGKTGLDVLRRIFGIILLSIAVKIFKTHAF</sequence>